<dbReference type="Proteomes" id="UP000214689">
    <property type="component" value="Chromosome"/>
</dbReference>
<feature type="domain" description="DUF2179" evidence="7">
    <location>
        <begin position="217"/>
        <end position="271"/>
    </location>
</feature>
<feature type="transmembrane region" description="Helical" evidence="6">
    <location>
        <begin position="46"/>
        <end position="68"/>
    </location>
</feature>
<comment type="subcellular location">
    <subcellularLocation>
        <location evidence="1">Cell membrane</location>
        <topology evidence="1">Multi-pass membrane protein</topology>
    </subcellularLocation>
</comment>
<dbReference type="InterPro" id="IPR019264">
    <property type="entry name" value="DUF2179"/>
</dbReference>
<dbReference type="GO" id="GO:0005886">
    <property type="term" value="C:plasma membrane"/>
    <property type="evidence" value="ECO:0007669"/>
    <property type="project" value="UniProtKB-SubCell"/>
</dbReference>
<keyword evidence="5 6" id="KW-0472">Membrane</keyword>
<organism evidence="8 9">
    <name type="scientific">Mogibacterium pumilum</name>
    <dbReference type="NCBI Taxonomy" id="86332"/>
    <lineage>
        <taxon>Bacteria</taxon>
        <taxon>Bacillati</taxon>
        <taxon>Bacillota</taxon>
        <taxon>Clostridia</taxon>
        <taxon>Peptostreptococcales</taxon>
        <taxon>Anaerovoracaceae</taxon>
        <taxon>Mogibacterium</taxon>
    </lineage>
</organism>
<dbReference type="PIRSF" id="PIRSF006483">
    <property type="entry name" value="Membrane_protein_YitT"/>
    <property type="match status" value="1"/>
</dbReference>
<feature type="transmembrane region" description="Helical" evidence="6">
    <location>
        <begin position="75"/>
        <end position="92"/>
    </location>
</feature>
<evidence type="ECO:0000256" key="3">
    <source>
        <dbReference type="ARBA" id="ARBA00022692"/>
    </source>
</evidence>
<dbReference type="AlphaFoldDB" id="A0A223AUB1"/>
<dbReference type="EMBL" id="CP016199">
    <property type="protein sequence ID" value="ASS38568.1"/>
    <property type="molecule type" value="Genomic_DNA"/>
</dbReference>
<accession>A0A223AUB1</accession>
<evidence type="ECO:0000256" key="2">
    <source>
        <dbReference type="ARBA" id="ARBA00022475"/>
    </source>
</evidence>
<proteinExistence type="predicted"/>
<evidence type="ECO:0000313" key="9">
    <source>
        <dbReference type="Proteomes" id="UP000214689"/>
    </source>
</evidence>
<protein>
    <recommendedName>
        <fullName evidence="7">DUF2179 domain-containing protein</fullName>
    </recommendedName>
</protein>
<dbReference type="PANTHER" id="PTHR33545">
    <property type="entry name" value="UPF0750 MEMBRANE PROTEIN YITT-RELATED"/>
    <property type="match status" value="1"/>
</dbReference>
<dbReference type="InterPro" id="IPR003740">
    <property type="entry name" value="YitT"/>
</dbReference>
<gene>
    <name evidence="8" type="ORF">AXF17_07165</name>
</gene>
<dbReference type="PANTHER" id="PTHR33545:SF5">
    <property type="entry name" value="UPF0750 MEMBRANE PROTEIN YITT"/>
    <property type="match status" value="1"/>
</dbReference>
<dbReference type="Gene3D" id="3.30.70.120">
    <property type="match status" value="1"/>
</dbReference>
<keyword evidence="9" id="KW-1185">Reference proteome</keyword>
<dbReference type="CDD" id="cd16380">
    <property type="entry name" value="YitT_C"/>
    <property type="match status" value="1"/>
</dbReference>
<sequence>MLAGNAIFAFGVNVIITPMNLYNGGFTGMAQLLRLLFVNVLHVPEIPGVDIVGILYFLLNLPLLIISYKVVNKEFCITSVISITLCSVALGVIPVPKTPIFNDYLTACLIGGVVAGTGAGMVLRAGSSQGGQDIIGVIVSVLNPNYSVGKISIMINIGIYIICLFLFNIEIVAYSLIYTTILAMSLDRVHIQNINMQAMIFTKKPGVEDIIMKELKRGVTNWTGTGAYTKEDSNVIVTIIAKYEVNKLLMAVKKADPDAFVVVNEGAQIYGNFEKRLTK</sequence>
<evidence type="ECO:0000313" key="8">
    <source>
        <dbReference type="EMBL" id="ASS38568.1"/>
    </source>
</evidence>
<evidence type="ECO:0000256" key="6">
    <source>
        <dbReference type="SAM" id="Phobius"/>
    </source>
</evidence>
<feature type="transmembrane region" description="Helical" evidence="6">
    <location>
        <begin position="7"/>
        <end position="26"/>
    </location>
</feature>
<dbReference type="OrthoDB" id="3180973at2"/>
<dbReference type="InterPro" id="IPR015867">
    <property type="entry name" value="N-reg_PII/ATP_PRibTrfase_C"/>
</dbReference>
<evidence type="ECO:0000256" key="4">
    <source>
        <dbReference type="ARBA" id="ARBA00022989"/>
    </source>
</evidence>
<keyword evidence="2" id="KW-1003">Cell membrane</keyword>
<evidence type="ECO:0000256" key="1">
    <source>
        <dbReference type="ARBA" id="ARBA00004651"/>
    </source>
</evidence>
<feature type="transmembrane region" description="Helical" evidence="6">
    <location>
        <begin position="104"/>
        <end position="123"/>
    </location>
</feature>
<dbReference type="Pfam" id="PF02588">
    <property type="entry name" value="YitT_membrane"/>
    <property type="match status" value="1"/>
</dbReference>
<evidence type="ECO:0000259" key="7">
    <source>
        <dbReference type="Pfam" id="PF10035"/>
    </source>
</evidence>
<dbReference type="InterPro" id="IPR051461">
    <property type="entry name" value="UPF0750_membrane"/>
</dbReference>
<keyword evidence="4 6" id="KW-1133">Transmembrane helix</keyword>
<name>A0A223AUB1_9FIRM</name>
<reference evidence="9" key="1">
    <citation type="submission" date="2016-05" db="EMBL/GenBank/DDBJ databases">
        <authorList>
            <person name="Holder M.E."/>
            <person name="Ajami N.J."/>
            <person name="Petrosino J.F."/>
        </authorList>
    </citation>
    <scope>NUCLEOTIDE SEQUENCE [LARGE SCALE GENOMIC DNA]</scope>
    <source>
        <strain evidence="9">ATCC 700696</strain>
    </source>
</reference>
<dbReference type="Pfam" id="PF10035">
    <property type="entry name" value="DUF2179"/>
    <property type="match status" value="1"/>
</dbReference>
<keyword evidence="3 6" id="KW-0812">Transmembrane</keyword>
<evidence type="ECO:0000256" key="5">
    <source>
        <dbReference type="ARBA" id="ARBA00023136"/>
    </source>
</evidence>
<feature type="transmembrane region" description="Helical" evidence="6">
    <location>
        <begin position="157"/>
        <end position="178"/>
    </location>
</feature>